<dbReference type="InterPro" id="IPR018277">
    <property type="entry name" value="Ribosomal_eS19_CS"/>
</dbReference>
<comment type="subcellular location">
    <subcellularLocation>
        <location evidence="1">Plastid</location>
    </subcellularLocation>
</comment>
<dbReference type="SUPFAM" id="SSF46785">
    <property type="entry name" value="Winged helix' DNA-binding domain"/>
    <property type="match status" value="1"/>
</dbReference>
<dbReference type="OrthoDB" id="428974at2759"/>
<keyword evidence="4" id="KW-0687">Ribonucleoprotein</keyword>
<dbReference type="GO" id="GO:0003723">
    <property type="term" value="F:RNA binding"/>
    <property type="evidence" value="ECO:0007669"/>
    <property type="project" value="TreeGrafter"/>
</dbReference>
<evidence type="ECO:0000256" key="3">
    <source>
        <dbReference type="ARBA" id="ARBA00022980"/>
    </source>
</evidence>
<sequence>MALVEENKVTGYTVKDVAAAEFVTAYAAHLKRVGSLELPKWVDVVKTATLKELAPYDPDWYYIRVASLARKVYLRSGTGVGAFTKVYGGRMHRGTRPSHFSKSSKGIIRSALQQLETLGIVEKDPTGGRRITRKGMSEMDTQAATCLQRS</sequence>
<dbReference type="InterPro" id="IPR001266">
    <property type="entry name" value="Ribosomal_eS19"/>
</dbReference>
<dbReference type="EMBL" id="KV919127">
    <property type="protein sequence ID" value="OSX71519.1"/>
    <property type="molecule type" value="Genomic_DNA"/>
</dbReference>
<dbReference type="GO" id="GO:0003735">
    <property type="term" value="F:structural constituent of ribosome"/>
    <property type="evidence" value="ECO:0007669"/>
    <property type="project" value="InterPro"/>
</dbReference>
<evidence type="ECO:0008006" key="7">
    <source>
        <dbReference type="Google" id="ProtNLM"/>
    </source>
</evidence>
<protein>
    <recommendedName>
        <fullName evidence="7">40S ribosomal protein S19</fullName>
    </recommendedName>
</protein>
<dbReference type="AlphaFoldDB" id="A0A1X6NSA7"/>
<gene>
    <name evidence="5" type="ORF">BU14_0524s0001</name>
</gene>
<dbReference type="InterPro" id="IPR036390">
    <property type="entry name" value="WH_DNA-bd_sf"/>
</dbReference>
<dbReference type="GO" id="GO:0006412">
    <property type="term" value="P:translation"/>
    <property type="evidence" value="ECO:0007669"/>
    <property type="project" value="InterPro"/>
</dbReference>
<dbReference type="FunFam" id="1.10.10.10:FF:000118">
    <property type="entry name" value="40S ribosomal protein S19"/>
    <property type="match status" value="1"/>
</dbReference>
<evidence type="ECO:0000313" key="6">
    <source>
        <dbReference type="Proteomes" id="UP000218209"/>
    </source>
</evidence>
<dbReference type="Pfam" id="PF01090">
    <property type="entry name" value="Ribosomal_S19e"/>
    <property type="match status" value="1"/>
</dbReference>
<keyword evidence="6" id="KW-1185">Reference proteome</keyword>
<dbReference type="InterPro" id="IPR036388">
    <property type="entry name" value="WH-like_DNA-bd_sf"/>
</dbReference>
<name>A0A1X6NSA7_PORUM</name>
<evidence type="ECO:0000256" key="2">
    <source>
        <dbReference type="ARBA" id="ARBA00010014"/>
    </source>
</evidence>
<dbReference type="GO" id="GO:0000028">
    <property type="term" value="P:ribosomal small subunit assembly"/>
    <property type="evidence" value="ECO:0007669"/>
    <property type="project" value="TreeGrafter"/>
</dbReference>
<evidence type="ECO:0000256" key="4">
    <source>
        <dbReference type="ARBA" id="ARBA00023274"/>
    </source>
</evidence>
<organism evidence="5 6">
    <name type="scientific">Porphyra umbilicalis</name>
    <name type="common">Purple laver</name>
    <name type="synonym">Red alga</name>
    <dbReference type="NCBI Taxonomy" id="2786"/>
    <lineage>
        <taxon>Eukaryota</taxon>
        <taxon>Rhodophyta</taxon>
        <taxon>Bangiophyceae</taxon>
        <taxon>Bangiales</taxon>
        <taxon>Bangiaceae</taxon>
        <taxon>Porphyra</taxon>
    </lineage>
</organism>
<proteinExistence type="inferred from homology"/>
<dbReference type="Gene3D" id="1.10.10.10">
    <property type="entry name" value="Winged helix-like DNA-binding domain superfamily/Winged helix DNA-binding domain"/>
    <property type="match status" value="1"/>
</dbReference>
<comment type="similarity">
    <text evidence="2">Belongs to the eukaryotic ribosomal protein eS19 family.</text>
</comment>
<reference evidence="5 6" key="1">
    <citation type="submission" date="2017-03" db="EMBL/GenBank/DDBJ databases">
        <title>WGS assembly of Porphyra umbilicalis.</title>
        <authorList>
            <person name="Brawley S.H."/>
            <person name="Blouin N.A."/>
            <person name="Ficko-Blean E."/>
            <person name="Wheeler G.L."/>
            <person name="Lohr M."/>
            <person name="Goodson H.V."/>
            <person name="Jenkins J.W."/>
            <person name="Blaby-Haas C.E."/>
            <person name="Helliwell K.E."/>
            <person name="Chan C."/>
            <person name="Marriage T."/>
            <person name="Bhattacharya D."/>
            <person name="Klein A.S."/>
            <person name="Badis Y."/>
            <person name="Brodie J."/>
            <person name="Cao Y."/>
            <person name="Collen J."/>
            <person name="Dittami S.M."/>
            <person name="Gachon C.M."/>
            <person name="Green B.R."/>
            <person name="Karpowicz S."/>
            <person name="Kim J.W."/>
            <person name="Kudahl U."/>
            <person name="Lin S."/>
            <person name="Michel G."/>
            <person name="Mittag M."/>
            <person name="Olson B.J."/>
            <person name="Pangilinan J."/>
            <person name="Peng Y."/>
            <person name="Qiu H."/>
            <person name="Shu S."/>
            <person name="Singer J.T."/>
            <person name="Smith A.G."/>
            <person name="Sprecher B.N."/>
            <person name="Wagner V."/>
            <person name="Wang W."/>
            <person name="Wang Z.-Y."/>
            <person name="Yan J."/>
            <person name="Yarish C."/>
            <person name="Zoeuner-Riek S."/>
            <person name="Zhuang Y."/>
            <person name="Zou Y."/>
            <person name="Lindquist E.A."/>
            <person name="Grimwood J."/>
            <person name="Barry K."/>
            <person name="Rokhsar D.S."/>
            <person name="Schmutz J."/>
            <person name="Stiller J.W."/>
            <person name="Grossman A.R."/>
            <person name="Prochnik S.E."/>
        </authorList>
    </citation>
    <scope>NUCLEOTIDE SEQUENCE [LARGE SCALE GENOMIC DNA]</scope>
    <source>
        <strain evidence="5">4086291</strain>
    </source>
</reference>
<keyword evidence="3" id="KW-0689">Ribosomal protein</keyword>
<dbReference type="PANTHER" id="PTHR11710:SF0">
    <property type="entry name" value="40S RIBOSOMAL PROTEIN S19"/>
    <property type="match status" value="1"/>
</dbReference>
<dbReference type="Proteomes" id="UP000218209">
    <property type="component" value="Unassembled WGS sequence"/>
</dbReference>
<dbReference type="PROSITE" id="PS00628">
    <property type="entry name" value="RIBOSOMAL_S19E"/>
    <property type="match status" value="1"/>
</dbReference>
<accession>A0A1X6NSA7</accession>
<evidence type="ECO:0000313" key="5">
    <source>
        <dbReference type="EMBL" id="OSX71519.1"/>
    </source>
</evidence>
<dbReference type="PANTHER" id="PTHR11710">
    <property type="entry name" value="40S RIBOSOMAL PROTEIN S19"/>
    <property type="match status" value="1"/>
</dbReference>
<evidence type="ECO:0000256" key="1">
    <source>
        <dbReference type="ARBA" id="ARBA00004474"/>
    </source>
</evidence>
<dbReference type="SMART" id="SM01413">
    <property type="entry name" value="Ribosomal_S19e"/>
    <property type="match status" value="1"/>
</dbReference>
<dbReference type="GO" id="GO:0009536">
    <property type="term" value="C:plastid"/>
    <property type="evidence" value="ECO:0007669"/>
    <property type="project" value="UniProtKB-SubCell"/>
</dbReference>
<dbReference type="GO" id="GO:0022627">
    <property type="term" value="C:cytosolic small ribosomal subunit"/>
    <property type="evidence" value="ECO:0007669"/>
    <property type="project" value="TreeGrafter"/>
</dbReference>